<evidence type="ECO:0000256" key="6">
    <source>
        <dbReference type="SAM" id="Phobius"/>
    </source>
</evidence>
<dbReference type="RefSeq" id="WP_057820118.1">
    <property type="nucleotide sequence ID" value="NZ_AZEC01000005.1"/>
</dbReference>
<protein>
    <recommendedName>
        <fullName evidence="7">DUF2179 domain-containing protein</fullName>
    </recommendedName>
</protein>
<feature type="domain" description="DUF2179" evidence="7">
    <location>
        <begin position="229"/>
        <end position="284"/>
    </location>
</feature>
<dbReference type="Gene3D" id="3.30.70.120">
    <property type="match status" value="1"/>
</dbReference>
<keyword evidence="2" id="KW-1003">Cell membrane</keyword>
<feature type="transmembrane region" description="Helical" evidence="6">
    <location>
        <begin position="14"/>
        <end position="35"/>
    </location>
</feature>
<dbReference type="InterPro" id="IPR015867">
    <property type="entry name" value="N-reg_PII/ATP_PRibTrfase_C"/>
</dbReference>
<name>A0A0R1MY38_9LACO</name>
<gene>
    <name evidence="8" type="ORF">FD09_GL002645</name>
</gene>
<dbReference type="PANTHER" id="PTHR33545:SF5">
    <property type="entry name" value="UPF0750 MEMBRANE PROTEIN YITT"/>
    <property type="match status" value="1"/>
</dbReference>
<dbReference type="InterPro" id="IPR003740">
    <property type="entry name" value="YitT"/>
</dbReference>
<feature type="transmembrane region" description="Helical" evidence="6">
    <location>
        <begin position="89"/>
        <end position="107"/>
    </location>
</feature>
<evidence type="ECO:0000313" key="8">
    <source>
        <dbReference type="EMBL" id="KRL13101.1"/>
    </source>
</evidence>
<keyword evidence="5 6" id="KW-0472">Membrane</keyword>
<feature type="transmembrane region" description="Helical" evidence="6">
    <location>
        <begin position="156"/>
        <end position="177"/>
    </location>
</feature>
<dbReference type="InterPro" id="IPR019264">
    <property type="entry name" value="DUF2179"/>
</dbReference>
<organism evidence="8 9">
    <name type="scientific">Schleiferilactobacillus perolens DSM 12744</name>
    <dbReference type="NCBI Taxonomy" id="1423792"/>
    <lineage>
        <taxon>Bacteria</taxon>
        <taxon>Bacillati</taxon>
        <taxon>Bacillota</taxon>
        <taxon>Bacilli</taxon>
        <taxon>Lactobacillales</taxon>
        <taxon>Lactobacillaceae</taxon>
        <taxon>Schleiferilactobacillus</taxon>
    </lineage>
</organism>
<dbReference type="Proteomes" id="UP000051330">
    <property type="component" value="Unassembled WGS sequence"/>
</dbReference>
<dbReference type="EMBL" id="AZEC01000005">
    <property type="protein sequence ID" value="KRL13101.1"/>
    <property type="molecule type" value="Genomic_DNA"/>
</dbReference>
<keyword evidence="3 6" id="KW-0812">Transmembrane</keyword>
<dbReference type="PIRSF" id="PIRSF006483">
    <property type="entry name" value="Membrane_protein_YitT"/>
    <property type="match status" value="1"/>
</dbReference>
<comment type="subcellular location">
    <subcellularLocation>
        <location evidence="1">Cell membrane</location>
        <topology evidence="1">Multi-pass membrane protein</topology>
    </subcellularLocation>
</comment>
<evidence type="ECO:0000256" key="2">
    <source>
        <dbReference type="ARBA" id="ARBA00022475"/>
    </source>
</evidence>
<dbReference type="GO" id="GO:0005886">
    <property type="term" value="C:plasma membrane"/>
    <property type="evidence" value="ECO:0007669"/>
    <property type="project" value="UniProtKB-SubCell"/>
</dbReference>
<dbReference type="PATRIC" id="fig|1423792.3.peg.2695"/>
<dbReference type="Pfam" id="PF02588">
    <property type="entry name" value="YitT_membrane"/>
    <property type="match status" value="1"/>
</dbReference>
<evidence type="ECO:0000256" key="5">
    <source>
        <dbReference type="ARBA" id="ARBA00023136"/>
    </source>
</evidence>
<dbReference type="OrthoDB" id="2417289at2"/>
<keyword evidence="9" id="KW-1185">Reference proteome</keyword>
<dbReference type="InterPro" id="IPR051461">
    <property type="entry name" value="UPF0750_membrane"/>
</dbReference>
<feature type="transmembrane region" description="Helical" evidence="6">
    <location>
        <begin position="113"/>
        <end position="135"/>
    </location>
</feature>
<evidence type="ECO:0000256" key="4">
    <source>
        <dbReference type="ARBA" id="ARBA00022989"/>
    </source>
</evidence>
<dbReference type="Pfam" id="PF10035">
    <property type="entry name" value="DUF2179"/>
    <property type="match status" value="1"/>
</dbReference>
<evidence type="ECO:0000256" key="1">
    <source>
        <dbReference type="ARBA" id="ARBA00004651"/>
    </source>
</evidence>
<dbReference type="AlphaFoldDB" id="A0A0R1MY38"/>
<evidence type="ECO:0000313" key="9">
    <source>
        <dbReference type="Proteomes" id="UP000051330"/>
    </source>
</evidence>
<feature type="transmembrane region" description="Helical" evidence="6">
    <location>
        <begin position="55"/>
        <end position="82"/>
    </location>
</feature>
<keyword evidence="4 6" id="KW-1133">Transmembrane helix</keyword>
<dbReference type="CDD" id="cd16380">
    <property type="entry name" value="YitT_C"/>
    <property type="match status" value="1"/>
</dbReference>
<dbReference type="STRING" id="1423792.FD09_GL002645"/>
<proteinExistence type="predicted"/>
<evidence type="ECO:0000259" key="7">
    <source>
        <dbReference type="Pfam" id="PF10035"/>
    </source>
</evidence>
<accession>A0A0R1MY38</accession>
<comment type="caution">
    <text evidence="8">The sequence shown here is derived from an EMBL/GenBank/DDBJ whole genome shotgun (WGS) entry which is preliminary data.</text>
</comment>
<sequence length="292" mass="32489">MDNLEKVARRYRSLTRVSAALLYAVAVSMALNFFWEPGGIYASGITGFAQLMNTIVTRLGISYLGTPFWLVALNVPLFVLAWRKIGHRFTMFTILAVVLSSLLLHFSPIRKLTVDPILCAIFGALFNGAGTGFALRSGISTGGLDILGIVLRKKTGKSVGSINIAFNAIIILLSGFVYSWPHALYSALGIFINGRVIDMIYTQDQRLQVIIVTNHPRTVIAGIQEQMRRGITIMHDAEGAYRHEEKTVLLTVISQYELHDLTQVMYESDPHAFVSVTPTVRILGHYYEPKRE</sequence>
<evidence type="ECO:0000256" key="3">
    <source>
        <dbReference type="ARBA" id="ARBA00022692"/>
    </source>
</evidence>
<reference evidence="8 9" key="1">
    <citation type="journal article" date="2015" name="Genome Announc.">
        <title>Expanding the biotechnology potential of lactobacilli through comparative genomics of 213 strains and associated genera.</title>
        <authorList>
            <person name="Sun Z."/>
            <person name="Harris H.M."/>
            <person name="McCann A."/>
            <person name="Guo C."/>
            <person name="Argimon S."/>
            <person name="Zhang W."/>
            <person name="Yang X."/>
            <person name="Jeffery I.B."/>
            <person name="Cooney J.C."/>
            <person name="Kagawa T.F."/>
            <person name="Liu W."/>
            <person name="Song Y."/>
            <person name="Salvetti E."/>
            <person name="Wrobel A."/>
            <person name="Rasinkangas P."/>
            <person name="Parkhill J."/>
            <person name="Rea M.C."/>
            <person name="O'Sullivan O."/>
            <person name="Ritari J."/>
            <person name="Douillard F.P."/>
            <person name="Paul Ross R."/>
            <person name="Yang R."/>
            <person name="Briner A.E."/>
            <person name="Felis G.E."/>
            <person name="de Vos W.M."/>
            <person name="Barrangou R."/>
            <person name="Klaenhammer T.R."/>
            <person name="Caufield P.W."/>
            <person name="Cui Y."/>
            <person name="Zhang H."/>
            <person name="O'Toole P.W."/>
        </authorList>
    </citation>
    <scope>NUCLEOTIDE SEQUENCE [LARGE SCALE GENOMIC DNA]</scope>
    <source>
        <strain evidence="8 9">DSM 12744</strain>
    </source>
</reference>
<dbReference type="PANTHER" id="PTHR33545">
    <property type="entry name" value="UPF0750 MEMBRANE PROTEIN YITT-RELATED"/>
    <property type="match status" value="1"/>
</dbReference>